<protein>
    <submittedName>
        <fullName evidence="4">Lamin tail domain-containing protein</fullName>
    </submittedName>
</protein>
<dbReference type="PROSITE" id="PS51841">
    <property type="entry name" value="LTD"/>
    <property type="match status" value="1"/>
</dbReference>
<name>A0A399FZ86_UNCN2</name>
<dbReference type="Gene3D" id="2.60.40.1260">
    <property type="entry name" value="Lamin Tail domain"/>
    <property type="match status" value="1"/>
</dbReference>
<evidence type="ECO:0000259" key="3">
    <source>
        <dbReference type="PROSITE" id="PS51841"/>
    </source>
</evidence>
<dbReference type="InterPro" id="IPR001322">
    <property type="entry name" value="Lamin_tail_dom"/>
</dbReference>
<evidence type="ECO:0000313" key="5">
    <source>
        <dbReference type="Proteomes" id="UP000266287"/>
    </source>
</evidence>
<dbReference type="InterPro" id="IPR036415">
    <property type="entry name" value="Lamin_tail_dom_sf"/>
</dbReference>
<feature type="compositionally biased region" description="Basic and acidic residues" evidence="1">
    <location>
        <begin position="163"/>
        <end position="177"/>
    </location>
</feature>
<accession>A0A399FZ86</accession>
<organism evidence="4 5">
    <name type="scientific">candidate division NPL-UPA2 bacterium Unc8</name>
    <dbReference type="NCBI Taxonomy" id="1980939"/>
    <lineage>
        <taxon>Bacteria</taxon>
    </lineage>
</organism>
<feature type="compositionally biased region" description="Polar residues" evidence="1">
    <location>
        <begin position="184"/>
        <end position="213"/>
    </location>
</feature>
<gene>
    <name evidence="4" type="ORF">B9J77_01880</name>
</gene>
<feature type="domain" description="LTD" evidence="3">
    <location>
        <begin position="15"/>
        <end position="145"/>
    </location>
</feature>
<dbReference type="EMBL" id="NDHY01000002">
    <property type="protein sequence ID" value="RII00786.1"/>
    <property type="molecule type" value="Genomic_DNA"/>
</dbReference>
<dbReference type="Proteomes" id="UP000266287">
    <property type="component" value="Unassembled WGS sequence"/>
</dbReference>
<feature type="signal peptide" evidence="2">
    <location>
        <begin position="1"/>
        <end position="22"/>
    </location>
</feature>
<sequence>MLKLLAGFLIVMMVGLASVVEASVADYVVISEFFYDEDGGDNNEFVELYNPTKAAVDISGWKLTHYNQTGKLQSTVTIPEDTSIAPGGYFLIGEKSPLNSADWGGEEVIPDLIRLTKVDWQNGPGDGIVLKDANGDIIDGLQYGMHKDGPSGAGEGKPAMDAPKGKSLERKSNDRGVIRGQGNGWDTNDNASDFEISQPNPQNSNSPTETAQL</sequence>
<dbReference type="Pfam" id="PF00932">
    <property type="entry name" value="LTD"/>
    <property type="match status" value="1"/>
</dbReference>
<evidence type="ECO:0000256" key="2">
    <source>
        <dbReference type="SAM" id="SignalP"/>
    </source>
</evidence>
<evidence type="ECO:0000256" key="1">
    <source>
        <dbReference type="SAM" id="MobiDB-lite"/>
    </source>
</evidence>
<dbReference type="SUPFAM" id="SSF74853">
    <property type="entry name" value="Lamin A/C globular tail domain"/>
    <property type="match status" value="1"/>
</dbReference>
<reference evidence="4 5" key="1">
    <citation type="submission" date="2018-08" db="EMBL/GenBank/DDBJ databases">
        <title>Draft genome of candidate division NPL-UPA2 bacterium Unc8 that adapted to ultra-basic serpentinizing groundwater.</title>
        <authorList>
            <person name="Ishii S."/>
            <person name="Suzuki S."/>
            <person name="Nealson K.H."/>
        </authorList>
    </citation>
    <scope>NUCLEOTIDE SEQUENCE [LARGE SCALE GENOMIC DNA]</scope>
    <source>
        <strain evidence="4">Unc8</strain>
    </source>
</reference>
<keyword evidence="2" id="KW-0732">Signal</keyword>
<feature type="chain" id="PRO_5017348050" evidence="2">
    <location>
        <begin position="23"/>
        <end position="213"/>
    </location>
</feature>
<dbReference type="AlphaFoldDB" id="A0A399FZ86"/>
<comment type="caution">
    <text evidence="4">The sequence shown here is derived from an EMBL/GenBank/DDBJ whole genome shotgun (WGS) entry which is preliminary data.</text>
</comment>
<proteinExistence type="predicted"/>
<evidence type="ECO:0000313" key="4">
    <source>
        <dbReference type="EMBL" id="RII00786.1"/>
    </source>
</evidence>
<feature type="region of interest" description="Disordered" evidence="1">
    <location>
        <begin position="141"/>
        <end position="213"/>
    </location>
</feature>